<accession>A0ABR1BAB6</accession>
<sequence length="591" mass="65555">MNLSFAGCGFLGVYHIGVACCFKQYAPHILVDKIAGASAGAIAACCLLCDLPIGGMISDVLRVIRDARKKTLGPFSPSFDVQGLLREGLEKFLPEDAHKRVSGKLRVSLTRVYDGKNVIITDFETREELLQALLASAFVPIFSGFIPPKFRGVRYMDGGFSDNLPTLDENTITVSPFCGESDICPRDLSSQLFHVNVANTSIELSKQNFYRIARILFPPKPETLSKMCKQGFDDALKFLQRNNLINCTSCLAVQSTYVVSESLDDSCEFDPECHECKLHRQEALIKAKVPDTVMSVFQEAIDAANKGLVNWIFKHKGMKLLSVLSLPYIVSFDLVCATFTKLISCGPWVGDNLQSAVQAILNNLSAVIKRFDKHRQEISPSIMCQLAVTQYGDFNLDVNTYQETIKNQVINFTVDLEDDLSKLDDELSDPLKSIGNKILSRRSSVIIHKTESNNENVEETFDQILKVTSHHDAVMAFYYMDENNQVKVTEIFDVTKAESEAIFQETHGESRPLSSCWESDFACIKKEEREDGKSLSEFSGTSGDGDIENAVIFSDPESEWSSSLAKETATSSNSDTRPESDQSGKNTVSVS</sequence>
<feature type="short sequence motif" description="GXGXXG" evidence="2">
    <location>
        <begin position="7"/>
        <end position="12"/>
    </location>
</feature>
<dbReference type="InterPro" id="IPR033562">
    <property type="entry name" value="PLPL"/>
</dbReference>
<dbReference type="InterPro" id="IPR016035">
    <property type="entry name" value="Acyl_Trfase/lysoPLipase"/>
</dbReference>
<dbReference type="PANTHER" id="PTHR12406:SF41">
    <property type="entry name" value="BRUMMER, ISOFORM B-RELATED"/>
    <property type="match status" value="1"/>
</dbReference>
<evidence type="ECO:0000256" key="3">
    <source>
        <dbReference type="SAM" id="MobiDB-lite"/>
    </source>
</evidence>
<organism evidence="5 6">
    <name type="scientific">Polyplax serrata</name>
    <name type="common">Common mouse louse</name>
    <dbReference type="NCBI Taxonomy" id="468196"/>
    <lineage>
        <taxon>Eukaryota</taxon>
        <taxon>Metazoa</taxon>
        <taxon>Ecdysozoa</taxon>
        <taxon>Arthropoda</taxon>
        <taxon>Hexapoda</taxon>
        <taxon>Insecta</taxon>
        <taxon>Pterygota</taxon>
        <taxon>Neoptera</taxon>
        <taxon>Paraneoptera</taxon>
        <taxon>Psocodea</taxon>
        <taxon>Troctomorpha</taxon>
        <taxon>Phthiraptera</taxon>
        <taxon>Anoplura</taxon>
        <taxon>Polyplacidae</taxon>
        <taxon>Polyplax</taxon>
    </lineage>
</organism>
<feature type="active site" description="Nucleophile" evidence="2">
    <location>
        <position position="38"/>
    </location>
</feature>
<dbReference type="InterPro" id="IPR002641">
    <property type="entry name" value="PNPLA_dom"/>
</dbReference>
<keyword evidence="6" id="KW-1185">Reference proteome</keyword>
<feature type="short sequence motif" description="DGA/G" evidence="2">
    <location>
        <begin position="157"/>
        <end position="159"/>
    </location>
</feature>
<dbReference type="PANTHER" id="PTHR12406">
    <property type="entry name" value="CALCIUM-INDEPENDENT PHOSPHOLIPASE A2 IPLA2 -RELATED"/>
    <property type="match status" value="1"/>
</dbReference>
<feature type="compositionally biased region" description="Polar residues" evidence="3">
    <location>
        <begin position="559"/>
        <end position="575"/>
    </location>
</feature>
<name>A0ABR1BAB6_POLSC</name>
<feature type="short sequence motif" description="GXSXG" evidence="2">
    <location>
        <begin position="36"/>
        <end position="40"/>
    </location>
</feature>
<evidence type="ECO:0000256" key="2">
    <source>
        <dbReference type="PROSITE-ProRule" id="PRU01161"/>
    </source>
</evidence>
<keyword evidence="1 2" id="KW-0443">Lipid metabolism</keyword>
<dbReference type="SUPFAM" id="SSF52151">
    <property type="entry name" value="FabD/lysophospholipase-like"/>
    <property type="match status" value="1"/>
</dbReference>
<evidence type="ECO:0000259" key="4">
    <source>
        <dbReference type="PROSITE" id="PS51635"/>
    </source>
</evidence>
<dbReference type="Gene3D" id="3.40.1090.10">
    <property type="entry name" value="Cytosolic phospholipase A2 catalytic domain"/>
    <property type="match status" value="2"/>
</dbReference>
<evidence type="ECO:0000313" key="6">
    <source>
        <dbReference type="Proteomes" id="UP001359485"/>
    </source>
</evidence>
<feature type="active site" description="Proton acceptor" evidence="2">
    <location>
        <position position="157"/>
    </location>
</feature>
<comment type="caution">
    <text evidence="5">The sequence shown here is derived from an EMBL/GenBank/DDBJ whole genome shotgun (WGS) entry which is preliminary data.</text>
</comment>
<gene>
    <name evidence="5" type="ORF">RUM44_007564</name>
</gene>
<dbReference type="PROSITE" id="PS51635">
    <property type="entry name" value="PNPLA"/>
    <property type="match status" value="1"/>
</dbReference>
<dbReference type="CDD" id="cd07218">
    <property type="entry name" value="Pat_iPLA2"/>
    <property type="match status" value="1"/>
</dbReference>
<evidence type="ECO:0000256" key="1">
    <source>
        <dbReference type="ARBA" id="ARBA00023098"/>
    </source>
</evidence>
<reference evidence="5 6" key="1">
    <citation type="submission" date="2023-09" db="EMBL/GenBank/DDBJ databases">
        <title>Genomes of two closely related lineages of the louse Polyplax serrata with different host specificities.</title>
        <authorList>
            <person name="Martinu J."/>
            <person name="Tarabai H."/>
            <person name="Stefka J."/>
            <person name="Hypsa V."/>
        </authorList>
    </citation>
    <scope>NUCLEOTIDE SEQUENCE [LARGE SCALE GENOMIC DNA]</scope>
    <source>
        <strain evidence="5">98ZLc_SE</strain>
    </source>
</reference>
<dbReference type="Pfam" id="PF01734">
    <property type="entry name" value="Patatin"/>
    <property type="match status" value="1"/>
</dbReference>
<feature type="domain" description="PNPLA" evidence="4">
    <location>
        <begin position="3"/>
        <end position="170"/>
    </location>
</feature>
<proteinExistence type="predicted"/>
<evidence type="ECO:0000313" key="5">
    <source>
        <dbReference type="EMBL" id="KAK6637150.1"/>
    </source>
</evidence>
<dbReference type="EMBL" id="JAWJWF010000002">
    <property type="protein sequence ID" value="KAK6637150.1"/>
    <property type="molecule type" value="Genomic_DNA"/>
</dbReference>
<keyword evidence="2" id="KW-0378">Hydrolase</keyword>
<keyword evidence="2" id="KW-0442">Lipid degradation</keyword>
<dbReference type="Proteomes" id="UP001359485">
    <property type="component" value="Unassembled WGS sequence"/>
</dbReference>
<protein>
    <recommendedName>
        <fullName evidence="4">PNPLA domain-containing protein</fullName>
    </recommendedName>
</protein>
<feature type="region of interest" description="Disordered" evidence="3">
    <location>
        <begin position="532"/>
        <end position="591"/>
    </location>
</feature>